<accession>A0A5M9MSE5</accession>
<comment type="caution">
    <text evidence="2">The sequence shown here is derived from an EMBL/GenBank/DDBJ whole genome shotgun (WGS) entry which is preliminary data.</text>
</comment>
<feature type="compositionally biased region" description="Polar residues" evidence="1">
    <location>
        <begin position="64"/>
        <end position="77"/>
    </location>
</feature>
<dbReference type="Proteomes" id="UP000324241">
    <property type="component" value="Unassembled WGS sequence"/>
</dbReference>
<dbReference type="AlphaFoldDB" id="A0A5M9MSE5"/>
<evidence type="ECO:0000256" key="1">
    <source>
        <dbReference type="SAM" id="MobiDB-lite"/>
    </source>
</evidence>
<proteinExistence type="predicted"/>
<dbReference type="RefSeq" id="XP_033427154.1">
    <property type="nucleotide sequence ID" value="XM_033571122.1"/>
</dbReference>
<feature type="compositionally biased region" description="Polar residues" evidence="1">
    <location>
        <begin position="1"/>
        <end position="12"/>
    </location>
</feature>
<feature type="region of interest" description="Disordered" evidence="1">
    <location>
        <begin position="1"/>
        <end position="82"/>
    </location>
</feature>
<gene>
    <name evidence="2" type="ORF">ATNIH1004_006494</name>
</gene>
<feature type="region of interest" description="Disordered" evidence="1">
    <location>
        <begin position="139"/>
        <end position="174"/>
    </location>
</feature>
<evidence type="ECO:0000313" key="2">
    <source>
        <dbReference type="EMBL" id="KAA8647793.1"/>
    </source>
</evidence>
<protein>
    <submittedName>
        <fullName evidence="2">Uncharacterized protein</fullName>
    </submittedName>
</protein>
<dbReference type="EMBL" id="QUQM01000004">
    <property type="protein sequence ID" value="KAA8647793.1"/>
    <property type="molecule type" value="Genomic_DNA"/>
</dbReference>
<evidence type="ECO:0000313" key="3">
    <source>
        <dbReference type="Proteomes" id="UP000324241"/>
    </source>
</evidence>
<sequence length="201" mass="21807">MTASASNQSNDAQGPADTGRAKKGAAGQDNVHRISPRNRVSSHNAVSTFAQSEQSGHQHHNQAIMPQSSHQQSYPSNKNHRIHLSPAPWLDMVSFDAAQELDFDGSALALPTTSYADRERVPSIPVILQKHLFLSPSSTTYNLETSPSSHLPSTRSGRRNDQESKGMQPLNQLRRTRVAIDPAAALNGNLPSASRSTNRIA</sequence>
<organism evidence="2 3">
    <name type="scientific">Aspergillus tanneri</name>
    <dbReference type="NCBI Taxonomy" id="1220188"/>
    <lineage>
        <taxon>Eukaryota</taxon>
        <taxon>Fungi</taxon>
        <taxon>Dikarya</taxon>
        <taxon>Ascomycota</taxon>
        <taxon>Pezizomycotina</taxon>
        <taxon>Eurotiomycetes</taxon>
        <taxon>Eurotiomycetidae</taxon>
        <taxon>Eurotiales</taxon>
        <taxon>Aspergillaceae</taxon>
        <taxon>Aspergillus</taxon>
        <taxon>Aspergillus subgen. Circumdati</taxon>
    </lineage>
</organism>
<dbReference type="GeneID" id="54329196"/>
<feature type="compositionally biased region" description="Polar residues" evidence="1">
    <location>
        <begin position="38"/>
        <end position="55"/>
    </location>
</feature>
<feature type="compositionally biased region" description="Polar residues" evidence="1">
    <location>
        <begin position="139"/>
        <end position="155"/>
    </location>
</feature>
<name>A0A5M9MSE5_9EURO</name>
<reference evidence="2 3" key="1">
    <citation type="submission" date="2019-08" db="EMBL/GenBank/DDBJ databases">
        <title>The genome sequence of a newly discovered highly antifungal drug resistant Aspergillus species, Aspergillus tanneri NIH 1004.</title>
        <authorList>
            <person name="Mounaud S."/>
            <person name="Singh I."/>
            <person name="Joardar V."/>
            <person name="Pakala S."/>
            <person name="Pakala S."/>
            <person name="Venepally P."/>
            <person name="Chung J.K."/>
            <person name="Losada L."/>
            <person name="Nierman W.C."/>
        </authorList>
    </citation>
    <scope>NUCLEOTIDE SEQUENCE [LARGE SCALE GENOMIC DNA]</scope>
    <source>
        <strain evidence="2 3">NIH1004</strain>
    </source>
</reference>